<dbReference type="EMBL" id="JBHSFW010000001">
    <property type="protein sequence ID" value="MFC4618003.1"/>
    <property type="molecule type" value="Genomic_DNA"/>
</dbReference>
<dbReference type="InterPro" id="IPR005829">
    <property type="entry name" value="Sugar_transporter_CS"/>
</dbReference>
<dbReference type="Gene3D" id="1.20.1250.20">
    <property type="entry name" value="MFS general substrate transporter like domains"/>
    <property type="match status" value="1"/>
</dbReference>
<feature type="transmembrane region" description="Helical" evidence="5">
    <location>
        <begin position="310"/>
        <end position="333"/>
    </location>
</feature>
<dbReference type="PROSITE" id="PS00217">
    <property type="entry name" value="SUGAR_TRANSPORT_2"/>
    <property type="match status" value="1"/>
</dbReference>
<comment type="caution">
    <text evidence="6">The sequence shown here is derived from an EMBL/GenBank/DDBJ whole genome shotgun (WGS) entry which is preliminary data.</text>
</comment>
<feature type="transmembrane region" description="Helical" evidence="5">
    <location>
        <begin position="253"/>
        <end position="273"/>
    </location>
</feature>
<evidence type="ECO:0000313" key="7">
    <source>
        <dbReference type="Proteomes" id="UP001596022"/>
    </source>
</evidence>
<accession>A0ABV9GM55</accession>
<feature type="transmembrane region" description="Helical" evidence="5">
    <location>
        <begin position="354"/>
        <end position="374"/>
    </location>
</feature>
<reference evidence="7" key="1">
    <citation type="journal article" date="2019" name="Int. J. Syst. Evol. Microbiol.">
        <title>The Global Catalogue of Microorganisms (GCM) 10K type strain sequencing project: providing services to taxonomists for standard genome sequencing and annotation.</title>
        <authorList>
            <consortium name="The Broad Institute Genomics Platform"/>
            <consortium name="The Broad Institute Genome Sequencing Center for Infectious Disease"/>
            <person name="Wu L."/>
            <person name="Ma J."/>
        </authorList>
    </citation>
    <scope>NUCLEOTIDE SEQUENCE [LARGE SCALE GENOMIC DNA]</scope>
    <source>
        <strain evidence="7">CGMCC 1.16306</strain>
    </source>
</reference>
<sequence>MNVLRVVFNNKEEIPKDLVLLLVISGLYALSIALSNTFVNVFVWKHTKSFFDIGLYNFMIVIFQPLTFLIAGRWAKKVDRVIVLRLGVISLALFFISVLIFGPHTREYLLLFGALLGIGYGFYWCAFNVLTFEITEPETRDFFNGFQGLLSSFAGIVAPVTAGWVIASMKNFTGYRLIFGISLFLFAVAVVTSWFIERRPATGVFKFRRIITERKFNANWKAILYAHFYQGVREGTFMFIIGIWVFLTTKSEFSLGKFSLLESAVLFISYYAISRIVKPNFRKRAILIGGILLYASVFLILFKLTFPVLMVYAVIAALAYPLMEVPFMSLTFDTIGRGWRARDMRIEYIVVRELFYNAGRIVSIILFLATVLAFKDNEEGIRYLMMVIGAGHLAIYFCIRGLRFKSAGDENLDRDEARRFRDGESGSPV</sequence>
<feature type="transmembrane region" description="Helical" evidence="5">
    <location>
        <begin position="108"/>
        <end position="130"/>
    </location>
</feature>
<keyword evidence="2 5" id="KW-0812">Transmembrane</keyword>
<evidence type="ECO:0000256" key="2">
    <source>
        <dbReference type="ARBA" id="ARBA00022692"/>
    </source>
</evidence>
<dbReference type="InterPro" id="IPR011701">
    <property type="entry name" value="MFS"/>
</dbReference>
<feature type="transmembrane region" description="Helical" evidence="5">
    <location>
        <begin position="142"/>
        <end position="167"/>
    </location>
</feature>
<proteinExistence type="predicted"/>
<name>A0ABV9GM55_9BACL</name>
<evidence type="ECO:0000256" key="3">
    <source>
        <dbReference type="ARBA" id="ARBA00022989"/>
    </source>
</evidence>
<dbReference type="InterPro" id="IPR036259">
    <property type="entry name" value="MFS_trans_sf"/>
</dbReference>
<feature type="transmembrane region" description="Helical" evidence="5">
    <location>
        <begin position="222"/>
        <end position="247"/>
    </location>
</feature>
<feature type="transmembrane region" description="Helical" evidence="5">
    <location>
        <begin position="18"/>
        <end position="43"/>
    </location>
</feature>
<dbReference type="Proteomes" id="UP001596022">
    <property type="component" value="Unassembled WGS sequence"/>
</dbReference>
<keyword evidence="4 5" id="KW-0472">Membrane</keyword>
<feature type="transmembrane region" description="Helical" evidence="5">
    <location>
        <begin position="55"/>
        <end position="75"/>
    </location>
</feature>
<comment type="subcellular location">
    <subcellularLocation>
        <location evidence="1">Cell membrane</location>
        <topology evidence="1">Multi-pass membrane protein</topology>
    </subcellularLocation>
</comment>
<dbReference type="SUPFAM" id="SSF103473">
    <property type="entry name" value="MFS general substrate transporter"/>
    <property type="match status" value="1"/>
</dbReference>
<evidence type="ECO:0000313" key="6">
    <source>
        <dbReference type="EMBL" id="MFC4618003.1"/>
    </source>
</evidence>
<evidence type="ECO:0000256" key="5">
    <source>
        <dbReference type="SAM" id="Phobius"/>
    </source>
</evidence>
<gene>
    <name evidence="6" type="ORF">ACFO4N_04570</name>
</gene>
<dbReference type="RefSeq" id="WP_376845012.1">
    <property type="nucleotide sequence ID" value="NZ_JBHSFW010000001.1"/>
</dbReference>
<dbReference type="PANTHER" id="PTHR23526">
    <property type="entry name" value="INTEGRAL MEMBRANE TRANSPORT PROTEIN-RELATED"/>
    <property type="match status" value="1"/>
</dbReference>
<dbReference type="PANTHER" id="PTHR23526:SF2">
    <property type="entry name" value="MAJOR FACILITATOR SUPERFAMILY (MFS) PROFILE DOMAIN-CONTAINING PROTEIN"/>
    <property type="match status" value="1"/>
</dbReference>
<evidence type="ECO:0000256" key="1">
    <source>
        <dbReference type="ARBA" id="ARBA00004651"/>
    </source>
</evidence>
<feature type="transmembrane region" description="Helical" evidence="5">
    <location>
        <begin position="82"/>
        <end position="102"/>
    </location>
</feature>
<feature type="transmembrane region" description="Helical" evidence="5">
    <location>
        <begin position="173"/>
        <end position="196"/>
    </location>
</feature>
<evidence type="ECO:0000256" key="4">
    <source>
        <dbReference type="ARBA" id="ARBA00023136"/>
    </source>
</evidence>
<keyword evidence="3 5" id="KW-1133">Transmembrane helix</keyword>
<feature type="transmembrane region" description="Helical" evidence="5">
    <location>
        <begin position="285"/>
        <end position="304"/>
    </location>
</feature>
<dbReference type="Pfam" id="PF07690">
    <property type="entry name" value="MFS_1"/>
    <property type="match status" value="1"/>
</dbReference>
<organism evidence="6 7">
    <name type="scientific">Camelliibacillus cellulosilyticus</name>
    <dbReference type="NCBI Taxonomy" id="2174486"/>
    <lineage>
        <taxon>Bacteria</taxon>
        <taxon>Bacillati</taxon>
        <taxon>Bacillota</taxon>
        <taxon>Bacilli</taxon>
        <taxon>Bacillales</taxon>
        <taxon>Sporolactobacillaceae</taxon>
        <taxon>Camelliibacillus</taxon>
    </lineage>
</organism>
<feature type="transmembrane region" description="Helical" evidence="5">
    <location>
        <begin position="380"/>
        <end position="399"/>
    </location>
</feature>
<dbReference type="InterPro" id="IPR052528">
    <property type="entry name" value="Sugar_transport-like"/>
</dbReference>
<protein>
    <submittedName>
        <fullName evidence="6">MFS transporter</fullName>
    </submittedName>
</protein>
<keyword evidence="7" id="KW-1185">Reference proteome</keyword>